<evidence type="ECO:0000256" key="1">
    <source>
        <dbReference type="SAM" id="MobiDB-lite"/>
    </source>
</evidence>
<gene>
    <name evidence="2" type="ORF">GGR13_001487</name>
</gene>
<evidence type="ECO:0000313" key="2">
    <source>
        <dbReference type="EMBL" id="MBB5745903.1"/>
    </source>
</evidence>
<feature type="region of interest" description="Disordered" evidence="1">
    <location>
        <begin position="143"/>
        <end position="164"/>
    </location>
</feature>
<dbReference type="PROSITE" id="PS51257">
    <property type="entry name" value="PROKAR_LIPOPROTEIN"/>
    <property type="match status" value="1"/>
</dbReference>
<sequence length="164" mass="17048">MRVVAVIAIGGLVLGACGSEPDSAAPEAPVPAMTPAAPTPPVSAVALTEASLISVCRAGLSFMHDQPVGEIRSDGVADGIMTASWRAPVDGGRRFADCRVENDTIQWRPARLPDGQTATWSNTPTDPVVRFSFEGDQIVLNQTNPDGTASQAMLPVPVQQEAAS</sequence>
<reference evidence="2 3" key="1">
    <citation type="submission" date="2020-08" db="EMBL/GenBank/DDBJ databases">
        <title>Genomic Encyclopedia of Type Strains, Phase IV (KMG-IV): sequencing the most valuable type-strain genomes for metagenomic binning, comparative biology and taxonomic classification.</title>
        <authorList>
            <person name="Goeker M."/>
        </authorList>
    </citation>
    <scope>NUCLEOTIDE SEQUENCE [LARGE SCALE GENOMIC DNA]</scope>
    <source>
        <strain evidence="2 3">DSM 4737</strain>
    </source>
</reference>
<keyword evidence="3" id="KW-1185">Reference proteome</keyword>
<dbReference type="AlphaFoldDB" id="A0A7W9FFU3"/>
<dbReference type="RefSeq" id="WP_183212851.1">
    <property type="nucleotide sequence ID" value="NZ_JACHOR010000002.1"/>
</dbReference>
<comment type="caution">
    <text evidence="2">The sequence shown here is derived from an EMBL/GenBank/DDBJ whole genome shotgun (WGS) entry which is preliminary data.</text>
</comment>
<proteinExistence type="predicted"/>
<name>A0A7W9FFU3_9CAUL</name>
<dbReference type="Proteomes" id="UP000545037">
    <property type="component" value="Unassembled WGS sequence"/>
</dbReference>
<organism evidence="2 3">
    <name type="scientific">Brevundimonas variabilis</name>
    <dbReference type="NCBI Taxonomy" id="74312"/>
    <lineage>
        <taxon>Bacteria</taxon>
        <taxon>Pseudomonadati</taxon>
        <taxon>Pseudomonadota</taxon>
        <taxon>Alphaproteobacteria</taxon>
        <taxon>Caulobacterales</taxon>
        <taxon>Caulobacteraceae</taxon>
        <taxon>Brevundimonas</taxon>
    </lineage>
</organism>
<protein>
    <recommendedName>
        <fullName evidence="4">Lipoprotein</fullName>
    </recommendedName>
</protein>
<dbReference type="EMBL" id="JACHOR010000002">
    <property type="protein sequence ID" value="MBB5745903.1"/>
    <property type="molecule type" value="Genomic_DNA"/>
</dbReference>
<evidence type="ECO:0000313" key="3">
    <source>
        <dbReference type="Proteomes" id="UP000545037"/>
    </source>
</evidence>
<evidence type="ECO:0008006" key="4">
    <source>
        <dbReference type="Google" id="ProtNLM"/>
    </source>
</evidence>
<accession>A0A7W9FFU3</accession>